<evidence type="ECO:0000313" key="3">
    <source>
        <dbReference type="Proteomes" id="UP000323454"/>
    </source>
</evidence>
<reference evidence="2 3" key="2">
    <citation type="submission" date="2019-09" db="EMBL/GenBank/DDBJ databases">
        <authorList>
            <person name="Jin C."/>
        </authorList>
    </citation>
    <scope>NUCLEOTIDE SEQUENCE [LARGE SCALE GENOMIC DNA]</scope>
    <source>
        <strain evidence="2 3">AN110305</strain>
    </source>
</reference>
<keyword evidence="3" id="KW-1185">Reference proteome</keyword>
<organism evidence="2 3">
    <name type="scientific">Solihabitans fulvus</name>
    <dbReference type="NCBI Taxonomy" id="1892852"/>
    <lineage>
        <taxon>Bacteria</taxon>
        <taxon>Bacillati</taxon>
        <taxon>Actinomycetota</taxon>
        <taxon>Actinomycetes</taxon>
        <taxon>Pseudonocardiales</taxon>
        <taxon>Pseudonocardiaceae</taxon>
        <taxon>Solihabitans</taxon>
    </lineage>
</organism>
<dbReference type="InterPro" id="IPR009081">
    <property type="entry name" value="PP-bd_ACP"/>
</dbReference>
<protein>
    <submittedName>
        <fullName evidence="2">Acyl carrier protein</fullName>
    </submittedName>
</protein>
<evidence type="ECO:0000259" key="1">
    <source>
        <dbReference type="PROSITE" id="PS50075"/>
    </source>
</evidence>
<accession>A0A5B2WM09</accession>
<name>A0A5B2WM09_9PSEU</name>
<dbReference type="OrthoDB" id="4556228at2"/>
<dbReference type="RefSeq" id="WP_149854031.1">
    <property type="nucleotide sequence ID" value="NZ_VUOB01000072.1"/>
</dbReference>
<comment type="caution">
    <text evidence="2">The sequence shown here is derived from an EMBL/GenBank/DDBJ whole genome shotgun (WGS) entry which is preliminary data.</text>
</comment>
<proteinExistence type="predicted"/>
<dbReference type="AlphaFoldDB" id="A0A5B2WM09"/>
<dbReference type="InterPro" id="IPR036736">
    <property type="entry name" value="ACP-like_sf"/>
</dbReference>
<sequence>MPEVADETTVADGITDTVTAIVVREIGAVDGPDVDLSTLDGVDSVKVLRVVATVERIYDIELEDEEVFAFHTIGDVVDAVRSALADREAAP</sequence>
<evidence type="ECO:0000313" key="2">
    <source>
        <dbReference type="EMBL" id="KAA2252821.1"/>
    </source>
</evidence>
<feature type="domain" description="Carrier" evidence="1">
    <location>
        <begin position="5"/>
        <end position="84"/>
    </location>
</feature>
<dbReference type="Pfam" id="PF00550">
    <property type="entry name" value="PP-binding"/>
    <property type="match status" value="1"/>
</dbReference>
<dbReference type="PROSITE" id="PS50075">
    <property type="entry name" value="CARRIER"/>
    <property type="match status" value="1"/>
</dbReference>
<reference evidence="2 3" key="1">
    <citation type="submission" date="2019-09" db="EMBL/GenBank/DDBJ databases">
        <title>Goodfellowia gen. nov., a new genus of the Pseudonocardineae related to Actinoalloteichus, containing Goodfellowia coeruleoviolacea gen. nov., comb. nov. gen. nov., comb. nov.</title>
        <authorList>
            <person name="Labeda D."/>
        </authorList>
    </citation>
    <scope>NUCLEOTIDE SEQUENCE [LARGE SCALE GENOMIC DNA]</scope>
    <source>
        <strain evidence="2 3">AN110305</strain>
    </source>
</reference>
<gene>
    <name evidence="2" type="ORF">F0L68_34215</name>
</gene>
<dbReference type="SUPFAM" id="SSF47336">
    <property type="entry name" value="ACP-like"/>
    <property type="match status" value="1"/>
</dbReference>
<dbReference type="EMBL" id="VUOB01000072">
    <property type="protein sequence ID" value="KAA2252821.1"/>
    <property type="molecule type" value="Genomic_DNA"/>
</dbReference>
<dbReference type="Gene3D" id="1.10.1200.10">
    <property type="entry name" value="ACP-like"/>
    <property type="match status" value="1"/>
</dbReference>
<dbReference type="Proteomes" id="UP000323454">
    <property type="component" value="Unassembled WGS sequence"/>
</dbReference>